<dbReference type="Pfam" id="PF02875">
    <property type="entry name" value="Mur_ligase_C"/>
    <property type="match status" value="1"/>
</dbReference>
<evidence type="ECO:0000259" key="9">
    <source>
        <dbReference type="Pfam" id="PF01225"/>
    </source>
</evidence>
<evidence type="ECO:0000256" key="5">
    <source>
        <dbReference type="ARBA" id="ARBA00023306"/>
    </source>
</evidence>
<comment type="pathway">
    <text evidence="7 8">Cell wall biogenesis; peptidoglycan biosynthesis.</text>
</comment>
<feature type="binding site" evidence="7">
    <location>
        <position position="176"/>
    </location>
    <ligand>
        <name>UDP-N-acetyl-alpha-D-muramoyl-L-alanyl-D-glutamate</name>
        <dbReference type="ChEBI" id="CHEBI:83900"/>
    </ligand>
</feature>
<evidence type="ECO:0000256" key="3">
    <source>
        <dbReference type="ARBA" id="ARBA00022960"/>
    </source>
</evidence>
<dbReference type="GO" id="GO:0009252">
    <property type="term" value="P:peptidoglycan biosynthetic process"/>
    <property type="evidence" value="ECO:0007669"/>
    <property type="project" value="UniProtKB-UniRule"/>
</dbReference>
<dbReference type="NCBIfam" id="TIGR01085">
    <property type="entry name" value="murE"/>
    <property type="match status" value="1"/>
</dbReference>
<comment type="function">
    <text evidence="7">Catalyzes the addition of meso-diaminopimelic acid to the nucleotide precursor UDP-N-acetylmuramoyl-L-alanyl-D-glutamate (UMAG) in the biosynthesis of bacterial cell-wall peptidoglycan.</text>
</comment>
<dbReference type="KEGG" id="dde:Dde_1037"/>
<feature type="domain" description="Mur ligase central" evidence="11">
    <location>
        <begin position="105"/>
        <end position="309"/>
    </location>
</feature>
<evidence type="ECO:0000313" key="13">
    <source>
        <dbReference type="Proteomes" id="UP000002710"/>
    </source>
</evidence>
<dbReference type="EMBL" id="CP000112">
    <property type="protein sequence ID" value="ABB37838.1"/>
    <property type="molecule type" value="Genomic_DNA"/>
</dbReference>
<feature type="binding site" evidence="7">
    <location>
        <position position="25"/>
    </location>
    <ligand>
        <name>UDP-N-acetyl-alpha-D-muramoyl-L-alanyl-D-glutamate</name>
        <dbReference type="ChEBI" id="CHEBI:83900"/>
    </ligand>
</feature>
<dbReference type="GO" id="GO:0008360">
    <property type="term" value="P:regulation of cell shape"/>
    <property type="evidence" value="ECO:0007669"/>
    <property type="project" value="UniProtKB-KW"/>
</dbReference>
<dbReference type="PANTHER" id="PTHR23135">
    <property type="entry name" value="MUR LIGASE FAMILY MEMBER"/>
    <property type="match status" value="1"/>
</dbReference>
<dbReference type="Gene3D" id="3.40.1190.10">
    <property type="entry name" value="Mur-like, catalytic domain"/>
    <property type="match status" value="1"/>
</dbReference>
<dbReference type="GO" id="GO:0051301">
    <property type="term" value="P:cell division"/>
    <property type="evidence" value="ECO:0007669"/>
    <property type="project" value="UniProtKB-KW"/>
</dbReference>
<comment type="catalytic activity">
    <reaction evidence="7">
        <text>UDP-N-acetyl-alpha-D-muramoyl-L-alanyl-D-glutamate + meso-2,6-diaminopimelate + ATP = UDP-N-acetyl-alpha-D-muramoyl-L-alanyl-gamma-D-glutamyl-meso-2,6-diaminopimelate + ADP + phosphate + H(+)</text>
        <dbReference type="Rhea" id="RHEA:23676"/>
        <dbReference type="ChEBI" id="CHEBI:15378"/>
        <dbReference type="ChEBI" id="CHEBI:30616"/>
        <dbReference type="ChEBI" id="CHEBI:43474"/>
        <dbReference type="ChEBI" id="CHEBI:57791"/>
        <dbReference type="ChEBI" id="CHEBI:83900"/>
        <dbReference type="ChEBI" id="CHEBI:83905"/>
        <dbReference type="ChEBI" id="CHEBI:456216"/>
        <dbReference type="EC" id="6.3.2.13"/>
    </reaction>
</comment>
<comment type="caution">
    <text evidence="7">Lacks conserved residue(s) required for the propagation of feature annotation.</text>
</comment>
<keyword evidence="7" id="KW-0963">Cytoplasm</keyword>
<dbReference type="STRING" id="207559.Dde_1037"/>
<comment type="similarity">
    <text evidence="1 7">Belongs to the MurCDEF family. MurE subfamily.</text>
</comment>
<comment type="PTM">
    <text evidence="7">Carboxylation is probably crucial for Mg(2+) binding and, consequently, for the gamma-phosphate positioning of ATP.</text>
</comment>
<dbReference type="AlphaFoldDB" id="Q313Q8"/>
<dbReference type="GO" id="GO:0005524">
    <property type="term" value="F:ATP binding"/>
    <property type="evidence" value="ECO:0007669"/>
    <property type="project" value="UniProtKB-UniRule"/>
</dbReference>
<evidence type="ECO:0000256" key="7">
    <source>
        <dbReference type="HAMAP-Rule" id="MF_00208"/>
    </source>
</evidence>
<dbReference type="InterPro" id="IPR035911">
    <property type="entry name" value="MurE/MurF_N"/>
</dbReference>
<feature type="binding site" evidence="7">
    <location>
        <position position="184"/>
    </location>
    <ligand>
        <name>UDP-N-acetyl-alpha-D-muramoyl-L-alanyl-D-glutamate</name>
        <dbReference type="ChEBI" id="CHEBI:83900"/>
    </ligand>
</feature>
<dbReference type="Pfam" id="PF01225">
    <property type="entry name" value="Mur_ligase"/>
    <property type="match status" value="1"/>
</dbReference>
<dbReference type="NCBIfam" id="NF001124">
    <property type="entry name" value="PRK00139.1-2"/>
    <property type="match status" value="1"/>
</dbReference>
<protein>
    <recommendedName>
        <fullName evidence="7">UDP-N-acetylmuramoyl-L-alanyl-D-glutamate--2,6-diaminopimelate ligase</fullName>
        <ecNumber evidence="7">6.3.2.13</ecNumber>
    </recommendedName>
    <alternativeName>
        <fullName evidence="7">Meso-A2pm-adding enzyme</fullName>
    </alternativeName>
    <alternativeName>
        <fullName evidence="7">Meso-diaminopimelate-adding enzyme</fullName>
    </alternativeName>
    <alternativeName>
        <fullName evidence="7">UDP-MurNAc-L-Ala-D-Glu:meso-diaminopimelate ligase</fullName>
    </alternativeName>
    <alternativeName>
        <fullName evidence="7">UDP-MurNAc-tripeptide synthetase</fullName>
    </alternativeName>
    <alternativeName>
        <fullName evidence="7">UDP-N-acetylmuramyl-tripeptide synthetase</fullName>
    </alternativeName>
</protein>
<evidence type="ECO:0000259" key="10">
    <source>
        <dbReference type="Pfam" id="PF02875"/>
    </source>
</evidence>
<feature type="binding site" evidence="7">
    <location>
        <begin position="149"/>
        <end position="150"/>
    </location>
    <ligand>
        <name>UDP-N-acetyl-alpha-D-muramoyl-L-alanyl-D-glutamate</name>
        <dbReference type="ChEBI" id="CHEBI:83900"/>
    </ligand>
</feature>
<dbReference type="SUPFAM" id="SSF63418">
    <property type="entry name" value="MurE/MurF N-terminal domain"/>
    <property type="match status" value="1"/>
</dbReference>
<dbReference type="RefSeq" id="WP_011367075.1">
    <property type="nucleotide sequence ID" value="NC_007519.1"/>
</dbReference>
<dbReference type="Pfam" id="PF08245">
    <property type="entry name" value="Mur_ligase_M"/>
    <property type="match status" value="1"/>
</dbReference>
<dbReference type="UniPathway" id="UPA00219"/>
<evidence type="ECO:0000313" key="12">
    <source>
        <dbReference type="EMBL" id="ABB37838.1"/>
    </source>
</evidence>
<dbReference type="Proteomes" id="UP000002710">
    <property type="component" value="Chromosome"/>
</dbReference>
<dbReference type="GO" id="GO:0071555">
    <property type="term" value="P:cell wall organization"/>
    <property type="evidence" value="ECO:0007669"/>
    <property type="project" value="UniProtKB-KW"/>
</dbReference>
<feature type="binding site" evidence="7">
    <location>
        <position position="380"/>
    </location>
    <ligand>
        <name>meso-2,6-diaminopimelate</name>
        <dbReference type="ChEBI" id="CHEBI:57791"/>
    </ligand>
</feature>
<feature type="binding site" evidence="7">
    <location>
        <position position="182"/>
    </location>
    <ligand>
        <name>UDP-N-acetyl-alpha-D-muramoyl-L-alanyl-D-glutamate</name>
        <dbReference type="ChEBI" id="CHEBI:83900"/>
    </ligand>
</feature>
<keyword evidence="7" id="KW-0067">ATP-binding</keyword>
<reference evidence="12 13" key="1">
    <citation type="journal article" date="2011" name="J. Bacteriol.">
        <title>Complete genome sequence and updated annotation of Desulfovibrio alaskensis G20.</title>
        <authorList>
            <person name="Hauser L.J."/>
            <person name="Land M.L."/>
            <person name="Brown S.D."/>
            <person name="Larimer F."/>
            <person name="Keller K.L."/>
            <person name="Rapp-Giles B.J."/>
            <person name="Price M.N."/>
            <person name="Lin M."/>
            <person name="Bruce D.C."/>
            <person name="Detter J.C."/>
            <person name="Tapia R."/>
            <person name="Han C.S."/>
            <person name="Goodwin L.A."/>
            <person name="Cheng J.F."/>
            <person name="Pitluck S."/>
            <person name="Copeland A."/>
            <person name="Lucas S."/>
            <person name="Nolan M."/>
            <person name="Lapidus A.L."/>
            <person name="Palumbo A.V."/>
            <person name="Wall J.D."/>
        </authorList>
    </citation>
    <scope>NUCLEOTIDE SEQUENCE [LARGE SCALE GENOMIC DNA]</scope>
    <source>
        <strain evidence="13">ATCC BAA 1058 / DSM 17464 / G20</strain>
    </source>
</reference>
<proteinExistence type="inferred from homology"/>
<evidence type="ECO:0000256" key="6">
    <source>
        <dbReference type="ARBA" id="ARBA00023316"/>
    </source>
</evidence>
<keyword evidence="7 12" id="KW-0436">Ligase</keyword>
<accession>Q313Q8</accession>
<dbReference type="HOGENOM" id="CLU_022291_4_1_7"/>
<evidence type="ECO:0000259" key="11">
    <source>
        <dbReference type="Pfam" id="PF08245"/>
    </source>
</evidence>
<dbReference type="PANTHER" id="PTHR23135:SF4">
    <property type="entry name" value="UDP-N-ACETYLMURAMOYL-L-ALANYL-D-GLUTAMATE--2,6-DIAMINOPIMELATE LIGASE MURE HOMOLOG, CHLOROPLASTIC"/>
    <property type="match status" value="1"/>
</dbReference>
<feature type="modified residue" description="N6-carboxylysine" evidence="7">
    <location>
        <position position="216"/>
    </location>
</feature>
<name>Q313Q8_OLEA2</name>
<feature type="short sequence motif" description="Meso-diaminopimelate recognition motif" evidence="7">
    <location>
        <begin position="404"/>
        <end position="407"/>
    </location>
</feature>
<dbReference type="SUPFAM" id="SSF53244">
    <property type="entry name" value="MurD-like peptide ligases, peptide-binding domain"/>
    <property type="match status" value="1"/>
</dbReference>
<dbReference type="InterPro" id="IPR036565">
    <property type="entry name" value="Mur-like_cat_sf"/>
</dbReference>
<dbReference type="GO" id="GO:0000287">
    <property type="term" value="F:magnesium ion binding"/>
    <property type="evidence" value="ECO:0007669"/>
    <property type="project" value="UniProtKB-UniRule"/>
</dbReference>
<dbReference type="InterPro" id="IPR013221">
    <property type="entry name" value="Mur_ligase_cen"/>
</dbReference>
<feature type="domain" description="Mur ligase C-terminal" evidence="10">
    <location>
        <begin position="331"/>
        <end position="457"/>
    </location>
</feature>
<feature type="binding site" evidence="7">
    <location>
        <position position="455"/>
    </location>
    <ligand>
        <name>meso-2,6-diaminopimelate</name>
        <dbReference type="ChEBI" id="CHEBI:57791"/>
    </ligand>
</feature>
<feature type="binding site" evidence="7">
    <location>
        <begin position="107"/>
        <end position="113"/>
    </location>
    <ligand>
        <name>ATP</name>
        <dbReference type="ChEBI" id="CHEBI:30616"/>
    </ligand>
</feature>
<keyword evidence="7" id="KW-0460">Magnesium</keyword>
<dbReference type="GO" id="GO:0008765">
    <property type="term" value="F:UDP-N-acetylmuramoylalanyl-D-glutamate-2,6-diaminopimelate ligase activity"/>
    <property type="evidence" value="ECO:0007669"/>
    <property type="project" value="UniProtKB-UniRule"/>
</dbReference>
<comment type="subcellular location">
    <subcellularLocation>
        <location evidence="7 8">Cytoplasm</location>
    </subcellularLocation>
</comment>
<evidence type="ECO:0000256" key="1">
    <source>
        <dbReference type="ARBA" id="ARBA00005898"/>
    </source>
</evidence>
<feature type="binding site" evidence="7">
    <location>
        <begin position="404"/>
        <end position="407"/>
    </location>
    <ligand>
        <name>meso-2,6-diaminopimelate</name>
        <dbReference type="ChEBI" id="CHEBI:57791"/>
    </ligand>
</feature>
<comment type="cofactor">
    <cofactor evidence="7">
        <name>Mg(2+)</name>
        <dbReference type="ChEBI" id="CHEBI:18420"/>
    </cofactor>
</comment>
<dbReference type="InterPro" id="IPR000713">
    <property type="entry name" value="Mur_ligase_N"/>
</dbReference>
<dbReference type="Gene3D" id="3.40.1390.10">
    <property type="entry name" value="MurE/MurF, N-terminal domain"/>
    <property type="match status" value="1"/>
</dbReference>
<keyword evidence="6 7" id="KW-0961">Cell wall biogenesis/degradation</keyword>
<gene>
    <name evidence="7" type="primary">murE</name>
    <name evidence="12" type="ordered locus">Dde_1037</name>
</gene>
<keyword evidence="3 7" id="KW-0133">Cell shape</keyword>
<evidence type="ECO:0000256" key="8">
    <source>
        <dbReference type="RuleBase" id="RU004135"/>
    </source>
</evidence>
<evidence type="ECO:0000256" key="4">
    <source>
        <dbReference type="ARBA" id="ARBA00022984"/>
    </source>
</evidence>
<dbReference type="InterPro" id="IPR004101">
    <property type="entry name" value="Mur_ligase_C"/>
</dbReference>
<dbReference type="InterPro" id="IPR005761">
    <property type="entry name" value="UDP-N-AcMur-Glu-dNH2Pim_ligase"/>
</dbReference>
<sequence>MKSTLSFDALAAAVRAGLLNIRIDSRKVRQGDVFVALPGSSVDGGAFIADALERGASYVVCRPCSVPVQTGGAAVVVAEDPRKALGLLAAARYDTADTGFPLVGITGTNGKTTCTYLLDHLFRTAGHVTGLLGTVNFRWPGHDEAAPMTTPDCVELHSMLSDMRDAGVEAAFMEVSSHALDQQRVSGARFAAALLTNLTQDHLDYHHDMEAYFSAKSRLFLELPDEDKVCAVNADDPYGRRLLPQLGRGVGYSVQGTVVPDCQVLQATILSSGPDGLHLSMDFEGKTWELRSPLVGAFNASNLAGVQAAGLAMGLPVEAMQGLASFSGVPGRMERIENDKGLNVFVDYAHTPDALENVLRALRAAGFARVIAVFGCGGDRDRTKRPLMGQAVCRHADVAVLTSDNPRTEDPVAIMADVKPGLAQCDHVVEEPDRRKALAAAVEMARPGDAVLVAGKGHEDYQVIGTTKIHFSDQETLRELLACA</sequence>
<dbReference type="HAMAP" id="MF_00208">
    <property type="entry name" value="MurE"/>
    <property type="match status" value="1"/>
</dbReference>
<keyword evidence="7" id="KW-0547">Nucleotide-binding</keyword>
<dbReference type="NCBIfam" id="NF001126">
    <property type="entry name" value="PRK00139.1-4"/>
    <property type="match status" value="1"/>
</dbReference>
<dbReference type="GO" id="GO:0005737">
    <property type="term" value="C:cytoplasm"/>
    <property type="evidence" value="ECO:0007669"/>
    <property type="project" value="UniProtKB-SubCell"/>
</dbReference>
<dbReference type="Gene3D" id="3.90.190.20">
    <property type="entry name" value="Mur ligase, C-terminal domain"/>
    <property type="match status" value="1"/>
</dbReference>
<feature type="domain" description="Mur ligase N-terminal catalytic" evidence="9">
    <location>
        <begin position="20"/>
        <end position="93"/>
    </location>
</feature>
<keyword evidence="4 7" id="KW-0573">Peptidoglycan synthesis</keyword>
<feature type="binding site" evidence="7">
    <location>
        <position position="459"/>
    </location>
    <ligand>
        <name>meso-2,6-diaminopimelate</name>
        <dbReference type="ChEBI" id="CHEBI:57791"/>
    </ligand>
</feature>
<evidence type="ECO:0000256" key="2">
    <source>
        <dbReference type="ARBA" id="ARBA00022618"/>
    </source>
</evidence>
<dbReference type="InterPro" id="IPR036615">
    <property type="entry name" value="Mur_ligase_C_dom_sf"/>
</dbReference>
<keyword evidence="5 7" id="KW-0131">Cell cycle</keyword>
<dbReference type="SUPFAM" id="SSF53623">
    <property type="entry name" value="MurD-like peptide ligases, catalytic domain"/>
    <property type="match status" value="1"/>
</dbReference>
<dbReference type="eggNOG" id="COG0769">
    <property type="taxonomic scope" value="Bacteria"/>
</dbReference>
<keyword evidence="2 7" id="KW-0132">Cell division</keyword>
<organism evidence="12 13">
    <name type="scientific">Oleidesulfovibrio alaskensis (strain ATCC BAA-1058 / DSM 17464 / G20)</name>
    <name type="common">Desulfovibrio alaskensis</name>
    <dbReference type="NCBI Taxonomy" id="207559"/>
    <lineage>
        <taxon>Bacteria</taxon>
        <taxon>Pseudomonadati</taxon>
        <taxon>Thermodesulfobacteriota</taxon>
        <taxon>Desulfovibrionia</taxon>
        <taxon>Desulfovibrionales</taxon>
        <taxon>Desulfovibrionaceae</taxon>
        <taxon>Oleidesulfovibrio</taxon>
    </lineage>
</organism>
<keyword evidence="13" id="KW-1185">Reference proteome</keyword>
<dbReference type="EC" id="6.3.2.13" evidence="7"/>